<evidence type="ECO:0000313" key="3">
    <source>
        <dbReference type="Proteomes" id="UP000572212"/>
    </source>
</evidence>
<comment type="caution">
    <text evidence="2">The sequence shown here is derived from an EMBL/GenBank/DDBJ whole genome shotgun (WGS) entry which is preliminary data.</text>
</comment>
<dbReference type="AlphaFoldDB" id="A0A841RQV9"/>
<dbReference type="RefSeq" id="WP_184250819.1">
    <property type="nucleotide sequence ID" value="NZ_BAAACU010000003.1"/>
</dbReference>
<reference evidence="2 3" key="1">
    <citation type="submission" date="2020-08" db="EMBL/GenBank/DDBJ databases">
        <title>Genomic Encyclopedia of Type Strains, Phase IV (KMG-IV): sequencing the most valuable type-strain genomes for metagenomic binning, comparative biology and taxonomic classification.</title>
        <authorList>
            <person name="Goeker M."/>
        </authorList>
    </citation>
    <scope>NUCLEOTIDE SEQUENCE [LARGE SCALE GENOMIC DNA]</scope>
    <source>
        <strain evidence="2 3">DSM 11805</strain>
    </source>
</reference>
<feature type="transmembrane region" description="Helical" evidence="1">
    <location>
        <begin position="619"/>
        <end position="639"/>
    </location>
</feature>
<feature type="transmembrane region" description="Helical" evidence="1">
    <location>
        <begin position="237"/>
        <end position="263"/>
    </location>
</feature>
<keyword evidence="3" id="KW-1185">Reference proteome</keyword>
<proteinExistence type="predicted"/>
<keyword evidence="1" id="KW-0472">Membrane</keyword>
<protein>
    <recommendedName>
        <fullName evidence="4">Bacteriocin-associated integral membrane (Putative immunity) protein</fullName>
    </recommendedName>
</protein>
<feature type="transmembrane region" description="Helical" evidence="1">
    <location>
        <begin position="571"/>
        <end position="598"/>
    </location>
</feature>
<feature type="transmembrane region" description="Helical" evidence="1">
    <location>
        <begin position="163"/>
        <end position="184"/>
    </location>
</feature>
<evidence type="ECO:0008006" key="4">
    <source>
        <dbReference type="Google" id="ProtNLM"/>
    </source>
</evidence>
<gene>
    <name evidence="2" type="ORF">GGQ92_003034</name>
</gene>
<dbReference type="EMBL" id="JACHON010000025">
    <property type="protein sequence ID" value="MBB6514212.1"/>
    <property type="molecule type" value="Genomic_DNA"/>
</dbReference>
<feature type="transmembrane region" description="Helical" evidence="1">
    <location>
        <begin position="205"/>
        <end position="225"/>
    </location>
</feature>
<dbReference type="Proteomes" id="UP000572212">
    <property type="component" value="Unassembled WGS sequence"/>
</dbReference>
<name>A0A841RQV9_9BACI</name>
<keyword evidence="1" id="KW-1133">Transmembrane helix</keyword>
<accession>A0A841RQV9</accession>
<feature type="transmembrane region" description="Helical" evidence="1">
    <location>
        <begin position="283"/>
        <end position="302"/>
    </location>
</feature>
<keyword evidence="1" id="KW-0812">Transmembrane</keyword>
<organism evidence="2 3">
    <name type="scientific">Gracilibacillus halotolerans</name>
    <dbReference type="NCBI Taxonomy" id="74386"/>
    <lineage>
        <taxon>Bacteria</taxon>
        <taxon>Bacillati</taxon>
        <taxon>Bacillota</taxon>
        <taxon>Bacilli</taxon>
        <taxon>Bacillales</taxon>
        <taxon>Bacillaceae</taxon>
        <taxon>Gracilibacillus</taxon>
    </lineage>
</organism>
<feature type="transmembrane region" description="Helical" evidence="1">
    <location>
        <begin position="645"/>
        <end position="662"/>
    </location>
</feature>
<evidence type="ECO:0000256" key="1">
    <source>
        <dbReference type="SAM" id="Phobius"/>
    </source>
</evidence>
<evidence type="ECO:0000313" key="2">
    <source>
        <dbReference type="EMBL" id="MBB6514212.1"/>
    </source>
</evidence>
<sequence>MKKLLMLFIFAQMFLLSVIFHQSLYDIIELNNVGDSKLEGYALQDYSGDDLNTLYDEIMEVCSSLNCNLQLIKTPVTQDQTFLYEIFHSDIEQLNKVPSIRSDRTFHYYLLTKEEFIDNNGVFYTDLAEAQVEEIADNLGLKISSYHQHVNYSQIIWQNSLNLGLLVLLTVVVFFIFTFTRIKVNAVKKMLGFSNIKMIYETLRNILFMELAIALIIIVIHHIYFAFFSESGIVNRYFLYLIIFMISVIIVNLLLFLLTQLHVRFIDIQLMIKNKVFSNRLNYILYFTKIILIMAITVSISYCVDAYQSYNASQQALEKHTQLSGYFTSNGFNSNQYDQIMNDVDLVEEYSGRILDMYEYFDAKDQMYINDAAVLDFLSANYLKIQGLEKEDIYNSQTDNYIVANQRYIKDFLPIKNIEGNVLNNLQSDRPLIIVPEKYQSEEQNIRDIYQEKIADYYNYHTFYGVRDSKEITIDEIDILYSANNQEFDIMGQFNLDNEEELKLIDPIIIVDQGKFSGLYYLDLLNASNMYFKLEERETFHNVLVNHQLDSLINVATLLTPLNDQIHFVQFILYNTFLFSILFLATLIFVIVISNYVDIVSNRRKYTMQYIYGFSMWKVFKGQTVVYSILLFGNLFSLLISFNPFIYTTLLIIDFIVLIIIYQYEIKKDLHQVVKGG</sequence>